<evidence type="ECO:0000256" key="6">
    <source>
        <dbReference type="ARBA" id="ARBA00022884"/>
    </source>
</evidence>
<dbReference type="PANTHER" id="PTHR23079">
    <property type="entry name" value="RNA-DEPENDENT RNA POLYMERASE"/>
    <property type="match status" value="1"/>
</dbReference>
<keyword evidence="5" id="KW-0548">Nucleotidyltransferase</keyword>
<evidence type="ECO:0000256" key="3">
    <source>
        <dbReference type="ARBA" id="ARBA00022484"/>
    </source>
</evidence>
<dbReference type="GO" id="GO:0003723">
    <property type="term" value="F:RNA binding"/>
    <property type="evidence" value="ECO:0007669"/>
    <property type="project" value="UniProtKB-KW"/>
</dbReference>
<dbReference type="Pfam" id="PF05183">
    <property type="entry name" value="RdRP"/>
    <property type="match status" value="1"/>
</dbReference>
<dbReference type="Pfam" id="PF26253">
    <property type="entry name" value="RdRP_head"/>
    <property type="match status" value="1"/>
</dbReference>
<dbReference type="Proteomes" id="UP000242188">
    <property type="component" value="Unassembled WGS sequence"/>
</dbReference>
<dbReference type="EC" id="2.7.7.48" evidence="2"/>
<keyword evidence="7" id="KW-0943">RNA-mediated gene silencing</keyword>
<evidence type="ECO:0000259" key="10">
    <source>
        <dbReference type="Pfam" id="PF05183"/>
    </source>
</evidence>
<reference evidence="12 13" key="1">
    <citation type="journal article" date="2017" name="Nat. Ecol. Evol.">
        <title>Scallop genome provides insights into evolution of bilaterian karyotype and development.</title>
        <authorList>
            <person name="Wang S."/>
            <person name="Zhang J."/>
            <person name="Jiao W."/>
            <person name="Li J."/>
            <person name="Xun X."/>
            <person name="Sun Y."/>
            <person name="Guo X."/>
            <person name="Huan P."/>
            <person name="Dong B."/>
            <person name="Zhang L."/>
            <person name="Hu X."/>
            <person name="Sun X."/>
            <person name="Wang J."/>
            <person name="Zhao C."/>
            <person name="Wang Y."/>
            <person name="Wang D."/>
            <person name="Huang X."/>
            <person name="Wang R."/>
            <person name="Lv J."/>
            <person name="Li Y."/>
            <person name="Zhang Z."/>
            <person name="Liu B."/>
            <person name="Lu W."/>
            <person name="Hui Y."/>
            <person name="Liang J."/>
            <person name="Zhou Z."/>
            <person name="Hou R."/>
            <person name="Li X."/>
            <person name="Liu Y."/>
            <person name="Li H."/>
            <person name="Ning X."/>
            <person name="Lin Y."/>
            <person name="Zhao L."/>
            <person name="Xing Q."/>
            <person name="Dou J."/>
            <person name="Li Y."/>
            <person name="Mao J."/>
            <person name="Guo H."/>
            <person name="Dou H."/>
            <person name="Li T."/>
            <person name="Mu C."/>
            <person name="Jiang W."/>
            <person name="Fu Q."/>
            <person name="Fu X."/>
            <person name="Miao Y."/>
            <person name="Liu J."/>
            <person name="Yu Q."/>
            <person name="Li R."/>
            <person name="Liao H."/>
            <person name="Li X."/>
            <person name="Kong Y."/>
            <person name="Jiang Z."/>
            <person name="Chourrout D."/>
            <person name="Li R."/>
            <person name="Bao Z."/>
        </authorList>
    </citation>
    <scope>NUCLEOTIDE SEQUENCE [LARGE SCALE GENOMIC DNA]</scope>
    <source>
        <strain evidence="12 13">PY_sf001</strain>
    </source>
</reference>
<dbReference type="STRING" id="6573.A0A210QDQ5"/>
<dbReference type="GO" id="GO:0003968">
    <property type="term" value="F:RNA-directed RNA polymerase activity"/>
    <property type="evidence" value="ECO:0007669"/>
    <property type="project" value="UniProtKB-KW"/>
</dbReference>
<evidence type="ECO:0000256" key="4">
    <source>
        <dbReference type="ARBA" id="ARBA00022679"/>
    </source>
</evidence>
<evidence type="ECO:0000259" key="11">
    <source>
        <dbReference type="Pfam" id="PF26253"/>
    </source>
</evidence>
<keyword evidence="13" id="KW-1185">Reference proteome</keyword>
<name>A0A210QDQ5_MIZYE</name>
<evidence type="ECO:0000256" key="5">
    <source>
        <dbReference type="ARBA" id="ARBA00022695"/>
    </source>
</evidence>
<dbReference type="EMBL" id="NEDP02004067">
    <property type="protein sequence ID" value="OWF46872.1"/>
    <property type="molecule type" value="Genomic_DNA"/>
</dbReference>
<dbReference type="InterPro" id="IPR058752">
    <property type="entry name" value="RDRP_C_head"/>
</dbReference>
<dbReference type="InterPro" id="IPR057596">
    <property type="entry name" value="RDRP_core"/>
</dbReference>
<proteinExistence type="inferred from homology"/>
<feature type="compositionally biased region" description="Polar residues" evidence="9">
    <location>
        <begin position="33"/>
        <end position="42"/>
    </location>
</feature>
<evidence type="ECO:0000256" key="9">
    <source>
        <dbReference type="SAM" id="MobiDB-lite"/>
    </source>
</evidence>
<gene>
    <name evidence="12" type="ORF">KP79_PYT07116</name>
</gene>
<keyword evidence="6" id="KW-0694">RNA-binding</keyword>
<feature type="domain" description="RDRP core" evidence="10">
    <location>
        <begin position="426"/>
        <end position="973"/>
    </location>
</feature>
<evidence type="ECO:0000313" key="12">
    <source>
        <dbReference type="EMBL" id="OWF46872.1"/>
    </source>
</evidence>
<evidence type="ECO:0000256" key="7">
    <source>
        <dbReference type="ARBA" id="ARBA00023158"/>
    </source>
</evidence>
<evidence type="ECO:0000256" key="1">
    <source>
        <dbReference type="ARBA" id="ARBA00005762"/>
    </source>
</evidence>
<comment type="catalytic activity">
    <reaction evidence="8">
        <text>RNA(n) + a ribonucleoside 5'-triphosphate = RNA(n+1) + diphosphate</text>
        <dbReference type="Rhea" id="RHEA:21248"/>
        <dbReference type="Rhea" id="RHEA-COMP:14527"/>
        <dbReference type="Rhea" id="RHEA-COMP:17342"/>
        <dbReference type="ChEBI" id="CHEBI:33019"/>
        <dbReference type="ChEBI" id="CHEBI:61557"/>
        <dbReference type="ChEBI" id="CHEBI:140395"/>
        <dbReference type="EC" id="2.7.7.48"/>
    </reaction>
</comment>
<feature type="domain" description="RDRP C-terminal head" evidence="11">
    <location>
        <begin position="1000"/>
        <end position="1139"/>
    </location>
</feature>
<protein>
    <recommendedName>
        <fullName evidence="2">RNA-directed RNA polymerase</fullName>
        <ecNumber evidence="2">2.7.7.48</ecNumber>
    </recommendedName>
</protein>
<feature type="region of interest" description="Disordered" evidence="9">
    <location>
        <begin position="1"/>
        <end position="50"/>
    </location>
</feature>
<dbReference type="GO" id="GO:0030422">
    <property type="term" value="P:siRNA processing"/>
    <property type="evidence" value="ECO:0007669"/>
    <property type="project" value="TreeGrafter"/>
</dbReference>
<organism evidence="12 13">
    <name type="scientific">Mizuhopecten yessoensis</name>
    <name type="common">Japanese scallop</name>
    <name type="synonym">Patinopecten yessoensis</name>
    <dbReference type="NCBI Taxonomy" id="6573"/>
    <lineage>
        <taxon>Eukaryota</taxon>
        <taxon>Metazoa</taxon>
        <taxon>Spiralia</taxon>
        <taxon>Lophotrochozoa</taxon>
        <taxon>Mollusca</taxon>
        <taxon>Bivalvia</taxon>
        <taxon>Autobranchia</taxon>
        <taxon>Pteriomorphia</taxon>
        <taxon>Pectinida</taxon>
        <taxon>Pectinoidea</taxon>
        <taxon>Pectinidae</taxon>
        <taxon>Mizuhopecten</taxon>
    </lineage>
</organism>
<keyword evidence="3 12" id="KW-0696">RNA-directed RNA polymerase</keyword>
<evidence type="ECO:0000256" key="2">
    <source>
        <dbReference type="ARBA" id="ARBA00012494"/>
    </source>
</evidence>
<dbReference type="GO" id="GO:0031380">
    <property type="term" value="C:nuclear RNA-directed RNA polymerase complex"/>
    <property type="evidence" value="ECO:0007669"/>
    <property type="project" value="TreeGrafter"/>
</dbReference>
<keyword evidence="4" id="KW-0808">Transferase</keyword>
<evidence type="ECO:0000256" key="8">
    <source>
        <dbReference type="ARBA" id="ARBA00048744"/>
    </source>
</evidence>
<sequence length="1784" mass="204841">MLSSNSDRPTNLKMASQHVPLPKQQRQQQQQQLRSGGSTQETDTNRKQQPHTTHYTCDVWFHYLPGSDYVRQFLEDALPRNVAEIIRITEETDRVEKSFGYLAECYRAKIKLQDGVSLQELEKLLFEKWSLFQGKCKHDAWMEVIPLERRMYKIVNNSERSSCFNNVTISGGAFESSNCFVRHWRITESPHVFGVIKWAATFEHNRELVEIKTSGEMFQIPYSQIEDRLVAQRHESSWDIYFGLKYVPKVFNVSNAKNQIREVSIHPINPEDLGNTSVIRLTIPDNNVSELPAAKDKPDVWPILARFKQRGFSLSYANVTDKMPHKEDLTRKVRFKTFDLEYGWQCLLSGGFKVTDTITPHSIKTLRRNKLDLTADVFHHMASTAENTQFFDFENVLTESLQQVRHLEADSDELPPHFTMSRRLVVTPTRLIPLFKEPIVKNRIIRQYNDENFIRVIFRDEDFTRLSASGNALNIISERIRTFLDGGFTIGDRKYEFLACSNSQLREHGVWFFCPYDDITSESIRNDIGDLTSERCVATYVSRMGLCFSASKATVAVDDRSVKYVSDITNESYCFTDGIGMISVSLAEKVATKLKLEEVPSAFQIRYGGCKGVVAQNPTLGRRDQIIIGKSMRKFESPSKNLEILNMTRPGKLHLNRQVITLMSGRGVPDHVFLTLQEKMLFNMADMLLDDHKAMKALAEVHFGIKWKDLKRAGISLTDEVFFRSVLMTIYKSKLGELTRKARIELPCDQGRIMMGTIDETGTLEYGQVFISYTKNDGMTYSGIDVMDNEVVVAKNPCFHPGDLRKYQAVNVPELHHLVDCIVFPQKGPRPHPDEMSGSDLDGDMYFVCWDTTLFPPGDNMPPMDYPKSTKLKLPRQVEVSDVTQFISQYINNDQLGVIANAHVVHADLKDIFCEECTNLCKMHSDAVDFPKTGVVPQMATNLRPDKYPDFMMKSDKPRYTSANILGKLYRQCRSLEQAHSRTYNVDLLKQAPVADPGIIYPGYEKFMESACLHVNRYNDKIANLMSLYGIETETEVVTGIIHNLKAKRGYFPNERYEIAQILKEKNSVIRQKFREAFFDEFGGEEHCKNINPFTDGQSDILAKAAAYYVASFTMASEGKVMVSCPWILSDLLAKIKSQRIIAVPDGLSGIDDSKQTRESHVHAKIGSSIHQHFVSNENSFKMFMDANAPERMLFLRRQLQNRPCYTLILTFLLDWARKYELIGEFRGAVFSEVVFVILALRILLNKDYTAAAATQSSIKQNTQRQRYERSWIPPNEERHAAYLLMKTFIGLKSILKPNTNGEVDISVLDPTYPSHRRLISGKRTAKEFRRMTDEILFAYQEIAKNRSVAVFFDQTIRKKDSMIFILPLNVLNYVMGAETYVAQRLSREYGAEVNIIDLPFRDTPGLMLEAWGSPEQLWTVQLSLQDLEEKSNIDTTVSRTDIIEGAFKCVYSGSTSPDDRLKFTPYCGPRHSAHEQKTLYTASPYTPDSVKASDSTAFKQVFKERLEIIRQDFVNTYHGDLWIALTFGTFYLFNLDRQDYTISELESKRTENVDTRSVRGQSRHYVQKVGGSFTPLKCNQRNVDTLLNSLSFKLISQDVKYQARVLMEKESSGLFILDENLKVTELRLSDLKWMMVDICRGVKQNGGKRLDVRCKLQSGRHIEGQYSKWNVSVLTKSEQNRVRIARPFLRMITFAREKHIKYYQCEGNISTEKKFPNMDIEVSTVTEYSNPTCDGTFLNVVSKQELTVVPKLPSLDEENDEWIKYIEQISELIEFFCEHLDSD</sequence>
<accession>A0A210QDQ5</accession>
<evidence type="ECO:0000313" key="13">
    <source>
        <dbReference type="Proteomes" id="UP000242188"/>
    </source>
</evidence>
<comment type="similarity">
    <text evidence="1">Belongs to the RdRP family.</text>
</comment>
<dbReference type="PANTHER" id="PTHR23079:SF55">
    <property type="entry name" value="RNA-DIRECTED RNA POLYMERASE"/>
    <property type="match status" value="1"/>
</dbReference>
<dbReference type="OrthoDB" id="6513042at2759"/>
<dbReference type="InterPro" id="IPR007855">
    <property type="entry name" value="RDRP"/>
</dbReference>
<comment type="caution">
    <text evidence="12">The sequence shown here is derived from an EMBL/GenBank/DDBJ whole genome shotgun (WGS) entry which is preliminary data.</text>
</comment>